<dbReference type="EMBL" id="JACNJH010000184">
    <property type="protein sequence ID" value="MBC8362355.1"/>
    <property type="molecule type" value="Genomic_DNA"/>
</dbReference>
<accession>A0A8J6NNP5</accession>
<protein>
    <submittedName>
        <fullName evidence="1">Uncharacterized protein</fullName>
    </submittedName>
</protein>
<gene>
    <name evidence="1" type="ORF">H8E23_13265</name>
</gene>
<comment type="caution">
    <text evidence="1">The sequence shown here is derived from an EMBL/GenBank/DDBJ whole genome shotgun (WGS) entry which is preliminary data.</text>
</comment>
<dbReference type="Proteomes" id="UP000603434">
    <property type="component" value="Unassembled WGS sequence"/>
</dbReference>
<dbReference type="AlphaFoldDB" id="A0A8J6NNP5"/>
<evidence type="ECO:0000313" key="2">
    <source>
        <dbReference type="Proteomes" id="UP000603434"/>
    </source>
</evidence>
<evidence type="ECO:0000313" key="1">
    <source>
        <dbReference type="EMBL" id="MBC8362355.1"/>
    </source>
</evidence>
<name>A0A8J6NNP5_9BACT</name>
<proteinExistence type="predicted"/>
<sequence>MRISYNSKTSSFHKTIQETIQKNISTLERGYQIQISLGKAGGRKVGEIEMVIKLGDSKKFQINRKYSKEQNFSARLTALASVLKAQQLYGTFKASHNYGLIFVRKIMGKKICETCHYYIPVPISNKFLNDSESMDDYPSCEFYDDFSKVKPNDSCSNWKNCVEDLKRHVRELIEEKFLEKKDVIIKDIMDFANSYRQKMHLKEKIPLKTRTTLGLSSGLDVGLTLLERFIRTFDGLTQEEAKEIIKYFDKKSKENEISNREISIWFLSFADAIDHFFLE</sequence>
<reference evidence="1 2" key="1">
    <citation type="submission" date="2020-08" db="EMBL/GenBank/DDBJ databases">
        <title>Bridging the membrane lipid divide: bacteria of the FCB group superphylum have the potential to synthesize archaeal ether lipids.</title>
        <authorList>
            <person name="Villanueva L."/>
            <person name="Von Meijenfeldt F.A.B."/>
            <person name="Westbye A.B."/>
            <person name="Yadav S."/>
            <person name="Hopmans E.C."/>
            <person name="Dutilh B.E."/>
            <person name="Sinninghe Damste J.S."/>
        </authorList>
    </citation>
    <scope>NUCLEOTIDE SEQUENCE [LARGE SCALE GENOMIC DNA]</scope>
    <source>
        <strain evidence="1">NIOZ-UU30</strain>
    </source>
</reference>
<organism evidence="1 2">
    <name type="scientific">Candidatus Desulfatibia profunda</name>
    <dbReference type="NCBI Taxonomy" id="2841695"/>
    <lineage>
        <taxon>Bacteria</taxon>
        <taxon>Pseudomonadati</taxon>
        <taxon>Thermodesulfobacteriota</taxon>
        <taxon>Desulfobacteria</taxon>
        <taxon>Desulfobacterales</taxon>
        <taxon>Desulfobacterales incertae sedis</taxon>
        <taxon>Candidatus Desulfatibia</taxon>
    </lineage>
</organism>